<dbReference type="InterPro" id="IPR016024">
    <property type="entry name" value="ARM-type_fold"/>
</dbReference>
<feature type="region of interest" description="Disordered" evidence="1">
    <location>
        <begin position="688"/>
        <end position="818"/>
    </location>
</feature>
<feature type="region of interest" description="Disordered" evidence="1">
    <location>
        <begin position="645"/>
        <end position="664"/>
    </location>
</feature>
<feature type="compositionally biased region" description="Basic and acidic residues" evidence="1">
    <location>
        <begin position="890"/>
        <end position="910"/>
    </location>
</feature>
<dbReference type="EMBL" id="GEFH01003232">
    <property type="protein sequence ID" value="JAP65349.1"/>
    <property type="molecule type" value="mRNA"/>
</dbReference>
<dbReference type="AlphaFoldDB" id="A0A131XEA1"/>
<evidence type="ECO:0000256" key="1">
    <source>
        <dbReference type="SAM" id="MobiDB-lite"/>
    </source>
</evidence>
<protein>
    <submittedName>
        <fullName evidence="2">Putative proline glutamate and leucine rich protein 1</fullName>
    </submittedName>
</protein>
<evidence type="ECO:0000313" key="2">
    <source>
        <dbReference type="EMBL" id="JAP65349.1"/>
    </source>
</evidence>
<name>A0A131XEA1_9ACAR</name>
<accession>A0A131XEA1</accession>
<dbReference type="GO" id="GO:0006364">
    <property type="term" value="P:rRNA processing"/>
    <property type="evidence" value="ECO:0007669"/>
    <property type="project" value="TreeGrafter"/>
</dbReference>
<feature type="compositionally biased region" description="Acidic residues" evidence="1">
    <location>
        <begin position="798"/>
        <end position="807"/>
    </location>
</feature>
<feature type="region of interest" description="Disordered" evidence="1">
    <location>
        <begin position="867"/>
        <end position="942"/>
    </location>
</feature>
<dbReference type="SUPFAM" id="SSF48371">
    <property type="entry name" value="ARM repeat"/>
    <property type="match status" value="1"/>
</dbReference>
<feature type="compositionally biased region" description="Acidic residues" evidence="1">
    <location>
        <begin position="732"/>
        <end position="773"/>
    </location>
</feature>
<reference evidence="2" key="1">
    <citation type="journal article" date="2017" name="Ticks Tick Borne Dis.">
        <title>An insight into the sialome of Hyalomma excavatum.</title>
        <authorList>
            <person name="Ribeiro J.M."/>
            <person name="Slovak M."/>
            <person name="Francischetti I.M."/>
        </authorList>
    </citation>
    <scope>NUCLEOTIDE SEQUENCE</scope>
    <source>
        <strain evidence="2">Samish</strain>
        <tissue evidence="2">Salivary glands</tissue>
    </source>
</reference>
<dbReference type="GO" id="GO:0005634">
    <property type="term" value="C:nucleus"/>
    <property type="evidence" value="ECO:0007669"/>
    <property type="project" value="TreeGrafter"/>
</dbReference>
<dbReference type="PANTHER" id="PTHR34105">
    <property type="entry name" value="PROLINE-, GLUTAMIC ACID- AND LEUCINE-RICH PROTEIN 1"/>
    <property type="match status" value="1"/>
</dbReference>
<dbReference type="PANTHER" id="PTHR34105:SF1">
    <property type="entry name" value="PROLINE-, GLUTAMIC ACID- AND LEUCINE-RICH PROTEIN 1"/>
    <property type="match status" value="1"/>
</dbReference>
<proteinExistence type="evidence at transcript level"/>
<organism evidence="2">
    <name type="scientific">Hyalomma excavatum</name>
    <dbReference type="NCBI Taxonomy" id="257692"/>
    <lineage>
        <taxon>Eukaryota</taxon>
        <taxon>Metazoa</taxon>
        <taxon>Ecdysozoa</taxon>
        <taxon>Arthropoda</taxon>
        <taxon>Chelicerata</taxon>
        <taxon>Arachnida</taxon>
        <taxon>Acari</taxon>
        <taxon>Parasitiformes</taxon>
        <taxon>Ixodida</taxon>
        <taxon>Ixodoidea</taxon>
        <taxon>Ixodidae</taxon>
        <taxon>Hyalomminae</taxon>
        <taxon>Hyalomma</taxon>
    </lineage>
</organism>
<sequence>MFTVLERSFDSKQSQKSKLNFLEVSYANSDYFGQADFTPKVVATKVKSLLQSQKTSYDALLLLDCYLSTYPASVVQTDAIFWTRSIIHLLAGKRPRGAQRAGWRLLCRLLPVLSEELNRDAVGLIPVLLERLLAHLSLPTEQEPDEGALKCLLVCMKEFGRFMGSVQDALEKTLLRLLVTWNSQLVQELVCECVALLPCCRRLGSSSSKVMSSSEAWSHQLGRLMATVHTALDSLFQDLHVDKGRPRTDKAVPLEVPSSPDESHQASLLCWRRTMSLMRTINLMLVGSGMHQPLLVPYQDVLELVHRVLGAHLPVKSSGATAQANIVAAILPSIQHEAVQLLSQLICSCRQSLIPEAANIVGLIEEVCLRTTQDLSNDTRRLRQACYTALSLWLQTVQSRLGLSSLVEKLVPHLLHDIEPVGATAVQLASSRNGSTAPRDKDRKKVDDSFNLESRAHLCESALKALQSLVSLNGAIMKPETMQEVQSNVVTLLFRLQQPGSPLPQPYRIPRCRRALYALLLSLAASRNGPPPLNCCARLFNIGLKDTCCEVVELCSQALSCLSLRLQGSGPAGSWPPLRCHRAAWILADGTCQTTPPTLASVGCQAQLQPPPSSPRSPAVAVPQPIKRRAATAMHFRSKRITTLGPVYRSSNQETEVLSDEDGHEYMDYEDDYEDAELEKLQAAETMPMRHPPVNGQGLHERHLGSAVGPGTGGRSAAGATGSTRLVPMPEDSSDEEEGSEEEYDEDEEEGEYAESAEEPCIEAIELESDDIDGSGLPPPESDGAPEEAAITVLEASHEEDQEEPGTDSEAALSSATGVVEAAVTVTPPSSQPTIVVEDGHAEEEQVLPQPQPCETVERHAEVVQEEPLAVTTDPGVPKVEGEEPILVENHAEEEKGEESKQEPCEEKKLPPPVEPCIENVVAKPTPEEPNKGAAATAEGPGVAEMLQDFVDCGPDE</sequence>